<dbReference type="InterPro" id="IPR029044">
    <property type="entry name" value="Nucleotide-diphossugar_trans"/>
</dbReference>
<dbReference type="AlphaFoldDB" id="A0A7C2K243"/>
<comment type="caution">
    <text evidence="2">The sequence shown here is derived from an EMBL/GenBank/DDBJ whole genome shotgun (WGS) entry which is preliminary data.</text>
</comment>
<gene>
    <name evidence="2" type="ORF">ENQ76_17010</name>
</gene>
<name>A0A7C2K243_9PLAN</name>
<dbReference type="GO" id="GO:0016758">
    <property type="term" value="F:hexosyltransferase activity"/>
    <property type="evidence" value="ECO:0007669"/>
    <property type="project" value="UniProtKB-ARBA"/>
</dbReference>
<evidence type="ECO:0000259" key="1">
    <source>
        <dbReference type="Pfam" id="PF00535"/>
    </source>
</evidence>
<accession>A0A7C2K243</accession>
<protein>
    <submittedName>
        <fullName evidence="2">Glycosyltransferase family 2 protein</fullName>
    </submittedName>
</protein>
<dbReference type="Pfam" id="PF00535">
    <property type="entry name" value="Glycos_transf_2"/>
    <property type="match status" value="1"/>
</dbReference>
<dbReference type="SUPFAM" id="SSF53448">
    <property type="entry name" value="Nucleotide-diphospho-sugar transferases"/>
    <property type="match status" value="1"/>
</dbReference>
<sequence length="320" mass="35829">MNDPLVSVIMPAYNAAETIAESIRSVLGQTHRNLELIVVDDGSQDETGAIVRKFDDSRVILIDGPHAGVSAARNRGLDHARGSFVKYLDSDDLLSDGALTAQLSKLHSTPGLALCTSAWGRFYRDLSDLRVVKAADWQDLDVLTFLELTLGGGGTMPVMTWLIPRALVDKVGPWRCGVQLFEDTEYLTLLALRSDRVVFCEGAWGYYRTKANGTLSTTHDPDVLRRSFACVQHICDQVIGYQDSPRVRRMLANFWRRFTIRAIGVDDALAREAERQVSAYGGSRLLPKGGGATYRLLQRLLGWQTATRIRRWYGLQKWRR</sequence>
<dbReference type="PANTHER" id="PTHR22916">
    <property type="entry name" value="GLYCOSYLTRANSFERASE"/>
    <property type="match status" value="1"/>
</dbReference>
<organism evidence="2">
    <name type="scientific">Schlesneria paludicola</name>
    <dbReference type="NCBI Taxonomy" id="360056"/>
    <lineage>
        <taxon>Bacteria</taxon>
        <taxon>Pseudomonadati</taxon>
        <taxon>Planctomycetota</taxon>
        <taxon>Planctomycetia</taxon>
        <taxon>Planctomycetales</taxon>
        <taxon>Planctomycetaceae</taxon>
        <taxon>Schlesneria</taxon>
    </lineage>
</organism>
<dbReference type="CDD" id="cd00761">
    <property type="entry name" value="Glyco_tranf_GTA_type"/>
    <property type="match status" value="1"/>
</dbReference>
<keyword evidence="2" id="KW-0808">Transferase</keyword>
<evidence type="ECO:0000313" key="2">
    <source>
        <dbReference type="EMBL" id="HEN17160.1"/>
    </source>
</evidence>
<dbReference type="InterPro" id="IPR001173">
    <property type="entry name" value="Glyco_trans_2-like"/>
</dbReference>
<dbReference type="Gene3D" id="3.90.550.10">
    <property type="entry name" value="Spore Coat Polysaccharide Biosynthesis Protein SpsA, Chain A"/>
    <property type="match status" value="1"/>
</dbReference>
<reference evidence="2" key="1">
    <citation type="journal article" date="2020" name="mSystems">
        <title>Genome- and Community-Level Interaction Insights into Carbon Utilization and Element Cycling Functions of Hydrothermarchaeota in Hydrothermal Sediment.</title>
        <authorList>
            <person name="Zhou Z."/>
            <person name="Liu Y."/>
            <person name="Xu W."/>
            <person name="Pan J."/>
            <person name="Luo Z.H."/>
            <person name="Li M."/>
        </authorList>
    </citation>
    <scope>NUCLEOTIDE SEQUENCE [LARGE SCALE GENOMIC DNA]</scope>
    <source>
        <strain evidence="2">SpSt-339</strain>
    </source>
</reference>
<dbReference type="EMBL" id="DSOK01000465">
    <property type="protein sequence ID" value="HEN17160.1"/>
    <property type="molecule type" value="Genomic_DNA"/>
</dbReference>
<proteinExistence type="predicted"/>
<feature type="domain" description="Glycosyltransferase 2-like" evidence="1">
    <location>
        <begin position="7"/>
        <end position="120"/>
    </location>
</feature>